<feature type="transmembrane region" description="Helical" evidence="1">
    <location>
        <begin position="186"/>
        <end position="215"/>
    </location>
</feature>
<keyword evidence="1" id="KW-0472">Membrane</keyword>
<keyword evidence="1" id="KW-0812">Transmembrane</keyword>
<dbReference type="Proteomes" id="UP000705823">
    <property type="component" value="Unassembled WGS sequence"/>
</dbReference>
<organism evidence="3 4">
    <name type="scientific">Halonotius terrestris</name>
    <dbReference type="NCBI Taxonomy" id="2487750"/>
    <lineage>
        <taxon>Archaea</taxon>
        <taxon>Methanobacteriati</taxon>
        <taxon>Methanobacteriota</taxon>
        <taxon>Stenosarchaea group</taxon>
        <taxon>Halobacteria</taxon>
        <taxon>Halobacteriales</taxon>
        <taxon>Haloferacaceae</taxon>
        <taxon>Halonotius</taxon>
    </lineage>
</organism>
<keyword evidence="4" id="KW-1185">Reference proteome</keyword>
<dbReference type="RefSeq" id="WP_142978346.1">
    <property type="nucleotide sequence ID" value="NZ_RKLU01000001.1"/>
</dbReference>
<evidence type="ECO:0000313" key="4">
    <source>
        <dbReference type="Proteomes" id="UP000705823"/>
    </source>
</evidence>
<feature type="transmembrane region" description="Helical" evidence="1">
    <location>
        <begin position="20"/>
        <end position="37"/>
    </location>
</feature>
<dbReference type="EMBL" id="RKLU01000001">
    <property type="protein sequence ID" value="TQQ83440.1"/>
    <property type="molecule type" value="Genomic_DNA"/>
</dbReference>
<dbReference type="AlphaFoldDB" id="A0A8J8TCL6"/>
<sequence>MAAIRSLKPAIGSLVRNPIILVVAAAVGVLQLPQFALQSMSPLLAGVGSLLFSGVFLLFLPFYQGGMLGMADEARTGTTDLGTLIDVGKSNYISLLLAYVVVIAVVFAFTLLGGIVAAVAGAGAVIGGGQPSTAVLVGIGLIGLLFGLAYLAAVLLIQFYAHAIVLEDTSVTDGFKRSISLVRSNLLSAVGYAVIVFGGGGLAGGIGAAASLLFSPQPALQSALPEVSLPLLVGGAVVYILVLALLGGFYATYSVTFYRDIAEPSHARL</sequence>
<dbReference type="Pfam" id="PF25231">
    <property type="entry name" value="DUF7847"/>
    <property type="match status" value="1"/>
</dbReference>
<gene>
    <name evidence="3" type="ORF">EGH24_01195</name>
</gene>
<feature type="transmembrane region" description="Helical" evidence="1">
    <location>
        <begin position="134"/>
        <end position="157"/>
    </location>
</feature>
<protein>
    <recommendedName>
        <fullName evidence="2">DUF7847 domain-containing protein</fullName>
    </recommendedName>
</protein>
<evidence type="ECO:0000256" key="1">
    <source>
        <dbReference type="SAM" id="Phobius"/>
    </source>
</evidence>
<evidence type="ECO:0000259" key="2">
    <source>
        <dbReference type="Pfam" id="PF25231"/>
    </source>
</evidence>
<reference evidence="3" key="1">
    <citation type="submission" date="2019-02" db="EMBL/GenBank/DDBJ databases">
        <title>Halonotius sp. a new haloarchaeum isolated from saline soil.</title>
        <authorList>
            <person name="Duran-Viseras A."/>
            <person name="Sanchez-Porro C."/>
            <person name="Ventosa A."/>
        </authorList>
    </citation>
    <scope>NUCLEOTIDE SEQUENCE</scope>
    <source>
        <strain evidence="3">F15B</strain>
    </source>
</reference>
<dbReference type="InterPro" id="IPR057169">
    <property type="entry name" value="DUF7847"/>
</dbReference>
<feature type="transmembrane region" description="Helical" evidence="1">
    <location>
        <begin position="43"/>
        <end position="63"/>
    </location>
</feature>
<keyword evidence="1" id="KW-1133">Transmembrane helix</keyword>
<comment type="caution">
    <text evidence="3">The sequence shown here is derived from an EMBL/GenBank/DDBJ whole genome shotgun (WGS) entry which is preliminary data.</text>
</comment>
<proteinExistence type="predicted"/>
<dbReference type="OrthoDB" id="241125at2157"/>
<accession>A0A8J8TCL6</accession>
<feature type="transmembrane region" description="Helical" evidence="1">
    <location>
        <begin position="96"/>
        <end position="122"/>
    </location>
</feature>
<evidence type="ECO:0000313" key="3">
    <source>
        <dbReference type="EMBL" id="TQQ83440.1"/>
    </source>
</evidence>
<feature type="transmembrane region" description="Helical" evidence="1">
    <location>
        <begin position="227"/>
        <end position="251"/>
    </location>
</feature>
<name>A0A8J8TCL6_9EURY</name>
<feature type="domain" description="DUF7847" evidence="2">
    <location>
        <begin position="1"/>
        <end position="260"/>
    </location>
</feature>